<feature type="region of interest" description="Disordered" evidence="1">
    <location>
        <begin position="58"/>
        <end position="92"/>
    </location>
</feature>
<proteinExistence type="predicted"/>
<protein>
    <submittedName>
        <fullName evidence="2">Uncharacterized protein</fullName>
    </submittedName>
</protein>
<name>A0AAV5BM35_ELECO</name>
<reference evidence="2" key="1">
    <citation type="journal article" date="2018" name="DNA Res.">
        <title>Multiple hybrid de novo genome assembly of finger millet, an orphan allotetraploid crop.</title>
        <authorList>
            <person name="Hatakeyama M."/>
            <person name="Aluri S."/>
            <person name="Balachadran M.T."/>
            <person name="Sivarajan S.R."/>
            <person name="Patrignani A."/>
            <person name="Gruter S."/>
            <person name="Poveda L."/>
            <person name="Shimizu-Inatsugi R."/>
            <person name="Baeten J."/>
            <person name="Francoijs K.J."/>
            <person name="Nataraja K.N."/>
            <person name="Reddy Y.A.N."/>
            <person name="Phadnis S."/>
            <person name="Ravikumar R.L."/>
            <person name="Schlapbach R."/>
            <person name="Sreeman S.M."/>
            <person name="Shimizu K.K."/>
        </authorList>
    </citation>
    <scope>NUCLEOTIDE SEQUENCE</scope>
</reference>
<evidence type="ECO:0000256" key="1">
    <source>
        <dbReference type="SAM" id="MobiDB-lite"/>
    </source>
</evidence>
<keyword evidence="3" id="KW-1185">Reference proteome</keyword>
<organism evidence="2 3">
    <name type="scientific">Eleusine coracana subsp. coracana</name>
    <dbReference type="NCBI Taxonomy" id="191504"/>
    <lineage>
        <taxon>Eukaryota</taxon>
        <taxon>Viridiplantae</taxon>
        <taxon>Streptophyta</taxon>
        <taxon>Embryophyta</taxon>
        <taxon>Tracheophyta</taxon>
        <taxon>Spermatophyta</taxon>
        <taxon>Magnoliopsida</taxon>
        <taxon>Liliopsida</taxon>
        <taxon>Poales</taxon>
        <taxon>Poaceae</taxon>
        <taxon>PACMAD clade</taxon>
        <taxon>Chloridoideae</taxon>
        <taxon>Cynodonteae</taxon>
        <taxon>Eleusininae</taxon>
        <taxon>Eleusine</taxon>
    </lineage>
</organism>
<evidence type="ECO:0000313" key="2">
    <source>
        <dbReference type="EMBL" id="GJM87002.1"/>
    </source>
</evidence>
<dbReference type="EMBL" id="BQKI01000001">
    <property type="protein sequence ID" value="GJM87002.1"/>
    <property type="molecule type" value="Genomic_DNA"/>
</dbReference>
<sequence>MRGLGDARLGCGVTSTTAVPLAMHGTAAVSAGPGGNATSTTAMVRSGRFFSLAVARGVSRPDPATSPLQAAARDLWRPDLAASSPSGVGPQV</sequence>
<reference evidence="2" key="2">
    <citation type="submission" date="2021-12" db="EMBL/GenBank/DDBJ databases">
        <title>Resequencing data analysis of finger millet.</title>
        <authorList>
            <person name="Hatakeyama M."/>
            <person name="Aluri S."/>
            <person name="Balachadran M.T."/>
            <person name="Sivarajan S.R."/>
            <person name="Poveda L."/>
            <person name="Shimizu-Inatsugi R."/>
            <person name="Schlapbach R."/>
            <person name="Sreeman S.M."/>
            <person name="Shimizu K.K."/>
        </authorList>
    </citation>
    <scope>NUCLEOTIDE SEQUENCE</scope>
</reference>
<comment type="caution">
    <text evidence="2">The sequence shown here is derived from an EMBL/GenBank/DDBJ whole genome shotgun (WGS) entry which is preliminary data.</text>
</comment>
<gene>
    <name evidence="2" type="primary">ga02912</name>
    <name evidence="2" type="ORF">PR202_ga02912</name>
</gene>
<dbReference type="AlphaFoldDB" id="A0AAV5BM35"/>
<accession>A0AAV5BM35</accession>
<dbReference type="Proteomes" id="UP001054889">
    <property type="component" value="Unassembled WGS sequence"/>
</dbReference>
<evidence type="ECO:0000313" key="3">
    <source>
        <dbReference type="Proteomes" id="UP001054889"/>
    </source>
</evidence>